<evidence type="ECO:0000313" key="1">
    <source>
        <dbReference type="EMBL" id="QPD05367.1"/>
    </source>
</evidence>
<dbReference type="AlphaFoldDB" id="A0A7S8FGE6"/>
<name>A0A7S8FGE6_9BACT</name>
<dbReference type="Proteomes" id="UP000593737">
    <property type="component" value="Chromosome"/>
</dbReference>
<proteinExistence type="predicted"/>
<dbReference type="KEGG" id="nkf:Nkreftii_003141"/>
<dbReference type="EMBL" id="CP047423">
    <property type="protein sequence ID" value="QPD05367.1"/>
    <property type="molecule type" value="Genomic_DNA"/>
</dbReference>
<organism evidence="1 2">
    <name type="scientific">Candidatus Nitrospira kreftii</name>
    <dbReference type="NCBI Taxonomy" id="2652173"/>
    <lineage>
        <taxon>Bacteria</taxon>
        <taxon>Pseudomonadati</taxon>
        <taxon>Nitrospirota</taxon>
        <taxon>Nitrospiria</taxon>
        <taxon>Nitrospirales</taxon>
        <taxon>Nitrospiraceae</taxon>
        <taxon>Nitrospira</taxon>
    </lineage>
</organism>
<evidence type="ECO:0000313" key="2">
    <source>
        <dbReference type="Proteomes" id="UP000593737"/>
    </source>
</evidence>
<gene>
    <name evidence="1" type="ORF">Nkreftii_003141</name>
</gene>
<sequence>MALSQPDHQGQPRHVFLFSGHMIDAPTRPKPRFPAAKEAAAARKIAEALEQLGAGPEDLAFTQGACGGDLLFTEACQRRGVTVQWLQPFDEPEFIQKSVVCHSETWRSRYLAAKAKLTTAIRSAPRELGPPPTGSDPYERCNLWLFETALSYGVKKIQFICLWDGGGGPGGTAHMYQEVKRRTGQVTWLDTRTLP</sequence>
<protein>
    <submittedName>
        <fullName evidence="1">Uncharacterized protein</fullName>
    </submittedName>
</protein>
<accession>A0A7S8FGE6</accession>
<reference evidence="1 2" key="1">
    <citation type="journal article" date="2020" name="ISME J.">
        <title>Enrichment and physiological characterization of a novel comammox Nitrospira indicates ammonium inhibition of complete nitrification.</title>
        <authorList>
            <person name="Sakoula D."/>
            <person name="Koch H."/>
            <person name="Frank J."/>
            <person name="Jetten M.S.M."/>
            <person name="van Kessel M.A.H.J."/>
            <person name="Lucker S."/>
        </authorList>
    </citation>
    <scope>NUCLEOTIDE SEQUENCE [LARGE SCALE GENOMIC DNA]</scope>
    <source>
        <strain evidence="1">Comreactor17</strain>
    </source>
</reference>